<dbReference type="InterPro" id="IPR036397">
    <property type="entry name" value="RNaseH_sf"/>
</dbReference>
<dbReference type="GO" id="GO:0004523">
    <property type="term" value="F:RNA-DNA hybrid ribonuclease activity"/>
    <property type="evidence" value="ECO:0007669"/>
    <property type="project" value="InterPro"/>
</dbReference>
<dbReference type="AlphaFoldDB" id="A0AAD4YQ21"/>
<dbReference type="Gene3D" id="3.10.10.10">
    <property type="entry name" value="HIV Type 1 Reverse Transcriptase, subunit A, domain 1"/>
    <property type="match status" value="1"/>
</dbReference>
<evidence type="ECO:0000313" key="3">
    <source>
        <dbReference type="Proteomes" id="UP001054821"/>
    </source>
</evidence>
<reference evidence="2 3" key="1">
    <citation type="journal article" date="2022" name="G3 (Bethesda)">
        <title>Whole-genome sequence and methylome profiling of the almond [Prunus dulcis (Mill.) D.A. Webb] cultivar 'Nonpareil'.</title>
        <authorList>
            <person name="D'Amico-Willman K.M."/>
            <person name="Ouma W.Z."/>
            <person name="Meulia T."/>
            <person name="Sideli G.M."/>
            <person name="Gradziel T.M."/>
            <person name="Fresnedo-Ramirez J."/>
        </authorList>
    </citation>
    <scope>NUCLEOTIDE SEQUENCE [LARGE SCALE GENOMIC DNA]</scope>
    <source>
        <strain evidence="2">Clone GOH B32 T37-40</strain>
    </source>
</reference>
<accession>A0AAD4YQ21</accession>
<dbReference type="PANTHER" id="PTHR48475:SF1">
    <property type="entry name" value="RNASE H TYPE-1 DOMAIN-CONTAINING PROTEIN"/>
    <property type="match status" value="1"/>
</dbReference>
<dbReference type="InterPro" id="IPR012337">
    <property type="entry name" value="RNaseH-like_sf"/>
</dbReference>
<dbReference type="Proteomes" id="UP001054821">
    <property type="component" value="Chromosome 7"/>
</dbReference>
<sequence>MRGGEELIDKGAKEKREESVTDNLGKLNTACMFETLQLGSEYRTAVAFLVKDIYSQEKSVQNRCEEKSYHPLLLEYKYVFAWTYKEMSSFNPKVVVHHITVKPGMHPIKQTQHRFPPEFLCHIEAKANKLIAFKFIREVKYPTWIVNIVPVKKKITGQICICVDFRDLNEACLKDDFPLPIIELMVDRTTGHEVGKEFIVIRSARIDGASAGVIFVSRKRHILPYSFFLSELCSNNVAEYQALIMGLQMTMEMKISSLEVFDDSRYRLEIRRRAPRFIYYKEILYRRSFEGVFLRCLGEEDASKAMEEAHSGICVRAKATFPNKEDGLLLTNGQGLHGLCEDMPGMSIPCQLYTPVATSAASHSYFLAI</sequence>
<gene>
    <name evidence="2" type="ORF">L3X38_036832</name>
</gene>
<dbReference type="EMBL" id="JAJFAZ020000007">
    <property type="protein sequence ID" value="KAI5317125.1"/>
    <property type="molecule type" value="Genomic_DNA"/>
</dbReference>
<proteinExistence type="predicted"/>
<dbReference type="PANTHER" id="PTHR48475">
    <property type="entry name" value="RIBONUCLEASE H"/>
    <property type="match status" value="1"/>
</dbReference>
<dbReference type="SUPFAM" id="SSF53098">
    <property type="entry name" value="Ribonuclease H-like"/>
    <property type="match status" value="1"/>
</dbReference>
<name>A0AAD4YQ21_PRUDU</name>
<comment type="caution">
    <text evidence="2">The sequence shown here is derived from an EMBL/GenBank/DDBJ whole genome shotgun (WGS) entry which is preliminary data.</text>
</comment>
<evidence type="ECO:0000313" key="2">
    <source>
        <dbReference type="EMBL" id="KAI5317125.1"/>
    </source>
</evidence>
<dbReference type="SUPFAM" id="SSF56672">
    <property type="entry name" value="DNA/RNA polymerases"/>
    <property type="match status" value="1"/>
</dbReference>
<keyword evidence="3" id="KW-1185">Reference proteome</keyword>
<dbReference type="Pfam" id="PF13456">
    <property type="entry name" value="RVT_3"/>
    <property type="match status" value="1"/>
</dbReference>
<evidence type="ECO:0000259" key="1">
    <source>
        <dbReference type="Pfam" id="PF13456"/>
    </source>
</evidence>
<dbReference type="GO" id="GO:0003676">
    <property type="term" value="F:nucleic acid binding"/>
    <property type="evidence" value="ECO:0007669"/>
    <property type="project" value="InterPro"/>
</dbReference>
<dbReference type="InterPro" id="IPR002156">
    <property type="entry name" value="RNaseH_domain"/>
</dbReference>
<dbReference type="Gene3D" id="3.30.420.10">
    <property type="entry name" value="Ribonuclease H-like superfamily/Ribonuclease H"/>
    <property type="match status" value="1"/>
</dbReference>
<feature type="domain" description="RNase H type-1" evidence="1">
    <location>
        <begin position="207"/>
        <end position="265"/>
    </location>
</feature>
<protein>
    <recommendedName>
        <fullName evidence="1">RNase H type-1 domain-containing protein</fullName>
    </recommendedName>
</protein>
<organism evidence="2 3">
    <name type="scientific">Prunus dulcis</name>
    <name type="common">Almond</name>
    <name type="synonym">Amygdalus dulcis</name>
    <dbReference type="NCBI Taxonomy" id="3755"/>
    <lineage>
        <taxon>Eukaryota</taxon>
        <taxon>Viridiplantae</taxon>
        <taxon>Streptophyta</taxon>
        <taxon>Embryophyta</taxon>
        <taxon>Tracheophyta</taxon>
        <taxon>Spermatophyta</taxon>
        <taxon>Magnoliopsida</taxon>
        <taxon>eudicotyledons</taxon>
        <taxon>Gunneridae</taxon>
        <taxon>Pentapetalae</taxon>
        <taxon>rosids</taxon>
        <taxon>fabids</taxon>
        <taxon>Rosales</taxon>
        <taxon>Rosaceae</taxon>
        <taxon>Amygdaloideae</taxon>
        <taxon>Amygdaleae</taxon>
        <taxon>Prunus</taxon>
    </lineage>
</organism>
<dbReference type="InterPro" id="IPR043502">
    <property type="entry name" value="DNA/RNA_pol_sf"/>
</dbReference>